<accession>A0ABY3GKB1</accession>
<evidence type="ECO:0000313" key="2">
    <source>
        <dbReference type="EMBL" id="TWR92126.1"/>
    </source>
</evidence>
<keyword evidence="1" id="KW-0732">Signal</keyword>
<keyword evidence="3" id="KW-1185">Reference proteome</keyword>
<reference evidence="2 3" key="1">
    <citation type="submission" date="2019-06" db="EMBL/GenBank/DDBJ databases">
        <title>Pseudomonas bimorpha sp. nov. isolated from bovine raw milk and skim milk concentrate.</title>
        <authorList>
            <person name="Hofmann K."/>
            <person name="Huptas C."/>
            <person name="Doll E."/>
            <person name="Scherer S."/>
            <person name="Wenning M."/>
        </authorList>
    </citation>
    <scope>NUCLEOTIDE SEQUENCE [LARGE SCALE GENOMIC DNA]</scope>
    <source>
        <strain evidence="2 3">DSM 108989</strain>
    </source>
</reference>
<protein>
    <submittedName>
        <fullName evidence="2">Uncharacterized protein</fullName>
    </submittedName>
</protein>
<gene>
    <name evidence="2" type="ORF">FJD38_00475</name>
</gene>
<proteinExistence type="predicted"/>
<name>A0ABY3GKB1_9PSED</name>
<evidence type="ECO:0000256" key="1">
    <source>
        <dbReference type="SAM" id="SignalP"/>
    </source>
</evidence>
<feature type="signal peptide" evidence="1">
    <location>
        <begin position="1"/>
        <end position="29"/>
    </location>
</feature>
<sequence length="137" mass="14922">MIVSLPRAFIALLARLVPLLSMAVGQAQATSLLVCPTVPLKSASRPCERSGHHYARFTRTRVFINLSLYEEKVKEVGQWGTAFDLGILPCPTFNLNSGAGQTASKSVSRGDVFADIHRVFKRLTHLFADGIKSGLLP</sequence>
<feature type="chain" id="PRO_5046328614" evidence="1">
    <location>
        <begin position="30"/>
        <end position="137"/>
    </location>
</feature>
<dbReference type="EMBL" id="VFIO01000001">
    <property type="protein sequence ID" value="TWR92126.1"/>
    <property type="molecule type" value="Genomic_DNA"/>
</dbReference>
<dbReference type="Proteomes" id="UP000318428">
    <property type="component" value="Unassembled WGS sequence"/>
</dbReference>
<comment type="caution">
    <text evidence="2">The sequence shown here is derived from an EMBL/GenBank/DDBJ whole genome shotgun (WGS) entry which is preliminary data.</text>
</comment>
<organism evidence="2 3">
    <name type="scientific">Pseudomonas saxonica</name>
    <dbReference type="NCBI Taxonomy" id="2600598"/>
    <lineage>
        <taxon>Bacteria</taxon>
        <taxon>Pseudomonadati</taxon>
        <taxon>Pseudomonadota</taxon>
        <taxon>Gammaproteobacteria</taxon>
        <taxon>Pseudomonadales</taxon>
        <taxon>Pseudomonadaceae</taxon>
        <taxon>Pseudomonas</taxon>
    </lineage>
</organism>
<evidence type="ECO:0000313" key="3">
    <source>
        <dbReference type="Proteomes" id="UP000318428"/>
    </source>
</evidence>
<dbReference type="RefSeq" id="WP_146383623.1">
    <property type="nucleotide sequence ID" value="NZ_VFIO01000001.1"/>
</dbReference>